<dbReference type="AlphaFoldDB" id="A0A419IAP7"/>
<dbReference type="EMBL" id="QZFV01000023">
    <property type="protein sequence ID" value="RJQ91128.1"/>
    <property type="molecule type" value="Genomic_DNA"/>
</dbReference>
<feature type="region of interest" description="Disordered" evidence="1">
    <location>
        <begin position="553"/>
        <end position="580"/>
    </location>
</feature>
<dbReference type="Proteomes" id="UP000285112">
    <property type="component" value="Unassembled WGS sequence"/>
</dbReference>
<comment type="caution">
    <text evidence="2">The sequence shown here is derived from an EMBL/GenBank/DDBJ whole genome shotgun (WGS) entry which is preliminary data.</text>
</comment>
<proteinExistence type="predicted"/>
<feature type="region of interest" description="Disordered" evidence="1">
    <location>
        <begin position="501"/>
        <end position="521"/>
    </location>
</feature>
<keyword evidence="3" id="KW-1185">Reference proteome</keyword>
<protein>
    <submittedName>
        <fullName evidence="2">Uncharacterized protein</fullName>
    </submittedName>
</protein>
<accession>A0A419IAP7</accession>
<name>A0A419IAP7_9PSEU</name>
<sequence length="1052" mass="115119">MLPEEVVERIIEVLAERGKKVLACLRTADAFLRQAAEDDAGLRYAESAGYNIREALDAVVEDSEAVRDGVPSALDAWNRYLGSLGSSPEARDAAWRPLEIEMSRLGKRRNSASSRASKLIGFLRRRTGVDALPGGADPVTEYKKLHDESSKAVHGDAALATATDLFDRAVAWFVRIFAPPESIIQAIRKLAREPYRSLEQLDRLQQIAYDEHHLRLFFAAVTDPAWLPAMLQRGLITLPEANGLWPVAALIDGLGQSHAPEVATVLEDLGGRVKTLPQGLRIPAAFELLRVALHIGPHGHGVAGTIVESYFQERNIIGLAVEVVRQAAPEAPVVKRIADVAIGTEPFDNNYYRNTVLLKQLAAGLTLDNAKTRIELLAAKLARLITPANLTLPLDTARLTAELDEHPRIADNMAHHLARMLHRARELGVPTDDLLSWIRKVPDEAGDRLASSVLTLADDIPLGNKIAHITRRLAAPVPTGDDQDLIEAIHAAAPPPEKLVEWTDTLGTPPEPTGDDSSRPPEDWYRVWRWSPLLPSEALAAWAEPIAEVTRHVGEPGTSHLGHRSPRSWSTKEESPYSADELASYPPLEAARTIAAWRPGTSDRWQLTSARVLARTLEQTIASDPQPWAADAVNVVEALREPIYVLHYFRALADNAQTVSTHTSAVLLAAARARSARWEPVALGSDNYEFEPDWHNVDATSVDLAANLARCDGNLAESLDGVWTWATTPIELAPDAEPEHPYDEMTDALFHAINSARGCGLRATIWLARWELRNVGAIRPQFEALLTATLGVPGAAGSEYRAILAQYRPVLENSVPEWCDANLSQLFGQDALGRNALAMTLKYSQPTASFFARFCQTLVTAARRGLPHADAWLALALVDEVYPFDTIIRSLRGDADAVQALGNQIAFHGQHVAEDSREMASALSLWRQLIAADRRLVPGVALRSSGRWSLVTAIPDSIWAELTLASLRITAGKVDLVIEVADRCATAEVTEATLELFRLLLENDIPWERGHVALRARATLTANPCALNSTDGRALDRRLTELGFPAPPDDAA</sequence>
<evidence type="ECO:0000256" key="1">
    <source>
        <dbReference type="SAM" id="MobiDB-lite"/>
    </source>
</evidence>
<evidence type="ECO:0000313" key="3">
    <source>
        <dbReference type="Proteomes" id="UP000285112"/>
    </source>
</evidence>
<gene>
    <name evidence="2" type="ORF">D5S19_02305</name>
</gene>
<reference evidence="2 3" key="1">
    <citation type="submission" date="2018-09" db="EMBL/GenBank/DDBJ databases">
        <title>YIM PH 21725 draft genome.</title>
        <authorList>
            <person name="Miao C."/>
        </authorList>
    </citation>
    <scope>NUCLEOTIDE SEQUENCE [LARGE SCALE GENOMIC DNA]</scope>
    <source>
        <strain evidence="3">YIM PH21725</strain>
    </source>
</reference>
<evidence type="ECO:0000313" key="2">
    <source>
        <dbReference type="EMBL" id="RJQ91128.1"/>
    </source>
</evidence>
<organism evidence="2 3">
    <name type="scientific">Amycolatopsis panacis</name>
    <dbReference type="NCBI Taxonomy" id="2340917"/>
    <lineage>
        <taxon>Bacteria</taxon>
        <taxon>Bacillati</taxon>
        <taxon>Actinomycetota</taxon>
        <taxon>Actinomycetes</taxon>
        <taxon>Pseudonocardiales</taxon>
        <taxon>Pseudonocardiaceae</taxon>
        <taxon>Amycolatopsis</taxon>
    </lineage>
</organism>